<feature type="chain" id="PRO_5039161814" evidence="1">
    <location>
        <begin position="23"/>
        <end position="174"/>
    </location>
</feature>
<dbReference type="EMBL" id="BMTD01000035">
    <property type="protein sequence ID" value="GGV29096.1"/>
    <property type="molecule type" value="Genomic_DNA"/>
</dbReference>
<reference evidence="2" key="2">
    <citation type="submission" date="2020-09" db="EMBL/GenBank/DDBJ databases">
        <authorList>
            <person name="Sun Q."/>
            <person name="Ohkuma M."/>
        </authorList>
    </citation>
    <scope>NUCLEOTIDE SEQUENCE</scope>
    <source>
        <strain evidence="2">JCM 4369</strain>
    </source>
</reference>
<dbReference type="Proteomes" id="UP000618795">
    <property type="component" value="Unassembled WGS sequence"/>
</dbReference>
<evidence type="ECO:0000313" key="3">
    <source>
        <dbReference type="Proteomes" id="UP000618795"/>
    </source>
</evidence>
<gene>
    <name evidence="2" type="ORF">GCM10010260_81990</name>
</gene>
<dbReference type="RefSeq" id="WP_191878525.1">
    <property type="nucleotide sequence ID" value="NZ_BMTD01000035.1"/>
</dbReference>
<protein>
    <submittedName>
        <fullName evidence="2">Uncharacterized protein</fullName>
    </submittedName>
</protein>
<dbReference type="AlphaFoldDB" id="A0A918MGH4"/>
<reference evidence="2" key="1">
    <citation type="journal article" date="2014" name="Int. J. Syst. Evol. Microbiol.">
        <title>Complete genome sequence of Corynebacterium casei LMG S-19264T (=DSM 44701T), isolated from a smear-ripened cheese.</title>
        <authorList>
            <consortium name="US DOE Joint Genome Institute (JGI-PGF)"/>
            <person name="Walter F."/>
            <person name="Albersmeier A."/>
            <person name="Kalinowski J."/>
            <person name="Ruckert C."/>
        </authorList>
    </citation>
    <scope>NUCLEOTIDE SEQUENCE</scope>
    <source>
        <strain evidence="2">JCM 4369</strain>
    </source>
</reference>
<accession>A0A918MGH4</accession>
<sequence length="174" mass="18582">MNTTHTLLAVAAALAVATPPTASPAAALSYRCSTSTQTIDDAGYSGPAPDNWDIRIQVCAARSGATVYAYADISWDGPAFYASKDATIFDGAKIRLQIMQSRQGTDPVVAERDFEIKDRLEKATSGGDRDGTYRTPTISHRAGSGAYGNGVLYLDWHKDGRGYQGHDYKGSPTV</sequence>
<feature type="signal peptide" evidence="1">
    <location>
        <begin position="1"/>
        <end position="22"/>
    </location>
</feature>
<evidence type="ECO:0000256" key="1">
    <source>
        <dbReference type="SAM" id="SignalP"/>
    </source>
</evidence>
<organism evidence="2 3">
    <name type="scientific">Streptomyces filipinensis</name>
    <dbReference type="NCBI Taxonomy" id="66887"/>
    <lineage>
        <taxon>Bacteria</taxon>
        <taxon>Bacillati</taxon>
        <taxon>Actinomycetota</taxon>
        <taxon>Actinomycetes</taxon>
        <taxon>Kitasatosporales</taxon>
        <taxon>Streptomycetaceae</taxon>
        <taxon>Streptomyces</taxon>
    </lineage>
</organism>
<keyword evidence="3" id="KW-1185">Reference proteome</keyword>
<evidence type="ECO:0000313" key="2">
    <source>
        <dbReference type="EMBL" id="GGV29096.1"/>
    </source>
</evidence>
<proteinExistence type="predicted"/>
<name>A0A918MGH4_9ACTN</name>
<comment type="caution">
    <text evidence="2">The sequence shown here is derived from an EMBL/GenBank/DDBJ whole genome shotgun (WGS) entry which is preliminary data.</text>
</comment>
<keyword evidence="1" id="KW-0732">Signal</keyword>